<keyword evidence="1" id="KW-0812">Transmembrane</keyword>
<feature type="transmembrane region" description="Helical" evidence="1">
    <location>
        <begin position="191"/>
        <end position="213"/>
    </location>
</feature>
<sequence>MSLGVGQLPLYMFALFILSIVLLSNIFIPVYGAKSIVYVYIDSDGIAHVNMSCRLSPGLNEVVLPTQPIISSLTVEANGRELPIVYNYTTNSVTVISGSEGVCTVSYIVNATIVENRLAFNLSGKYMYRLILSPSIILLTLPNNITGFGTIGDMYYIDFDEGKNIQLLYIVKPQVSETTTSSKPLTTGAGLPLNTIIAVFGVGVIGVATFFLLRAVRRWREEEVALSELDIAILRSIEKRGGAALQSELQKDLPSVPRTTLWRHVKKLERLGYVRVEKVGQQNRVVLIKRFR</sequence>
<proteinExistence type="predicted"/>
<reference evidence="2" key="1">
    <citation type="journal article" date="2020" name="mSystems">
        <title>Genome- and Community-Level Interaction Insights into Carbon Utilization and Element Cycling Functions of Hydrothermarchaeota in Hydrothermal Sediment.</title>
        <authorList>
            <person name="Zhou Z."/>
            <person name="Liu Y."/>
            <person name="Xu W."/>
            <person name="Pan J."/>
            <person name="Luo Z.H."/>
            <person name="Li M."/>
        </authorList>
    </citation>
    <scope>NUCLEOTIDE SEQUENCE [LARGE SCALE GENOMIC DNA]</scope>
    <source>
        <strain evidence="2">SpSt-125</strain>
    </source>
</reference>
<comment type="caution">
    <text evidence="2">The sequence shown here is derived from an EMBL/GenBank/DDBJ whole genome shotgun (WGS) entry which is preliminary data.</text>
</comment>
<dbReference type="CDD" id="cd00090">
    <property type="entry name" value="HTH_ARSR"/>
    <property type="match status" value="1"/>
</dbReference>
<dbReference type="InterPro" id="IPR036388">
    <property type="entry name" value="WH-like_DNA-bd_sf"/>
</dbReference>
<protein>
    <recommendedName>
        <fullName evidence="3">Winged helix-turn-helix transcriptional regulator</fullName>
    </recommendedName>
</protein>
<dbReference type="EMBL" id="DSEU01000079">
    <property type="protein sequence ID" value="HEM68134.1"/>
    <property type="molecule type" value="Genomic_DNA"/>
</dbReference>
<dbReference type="Gene3D" id="1.10.10.10">
    <property type="entry name" value="Winged helix-like DNA-binding domain superfamily/Winged helix DNA-binding domain"/>
    <property type="match status" value="1"/>
</dbReference>
<dbReference type="InterPro" id="IPR011991">
    <property type="entry name" value="ArsR-like_HTH"/>
</dbReference>
<gene>
    <name evidence="2" type="ORF">ENO26_11360</name>
</gene>
<name>A0A7J2U5Q4_9CREN</name>
<organism evidence="2">
    <name type="scientific">Ignisphaera aggregans</name>
    <dbReference type="NCBI Taxonomy" id="334771"/>
    <lineage>
        <taxon>Archaea</taxon>
        <taxon>Thermoproteota</taxon>
        <taxon>Thermoprotei</taxon>
        <taxon>Desulfurococcales</taxon>
        <taxon>Desulfurococcaceae</taxon>
        <taxon>Ignisphaera</taxon>
    </lineage>
</organism>
<dbReference type="SUPFAM" id="SSF46785">
    <property type="entry name" value="Winged helix' DNA-binding domain"/>
    <property type="match status" value="1"/>
</dbReference>
<keyword evidence="1" id="KW-0472">Membrane</keyword>
<dbReference type="AlphaFoldDB" id="A0A7J2U5Q4"/>
<feature type="transmembrane region" description="Helical" evidence="1">
    <location>
        <begin position="12"/>
        <end position="31"/>
    </location>
</feature>
<feature type="transmembrane region" description="Helical" evidence="1">
    <location>
        <begin position="126"/>
        <end position="145"/>
    </location>
</feature>
<accession>A0A7J2U5Q4</accession>
<dbReference type="InterPro" id="IPR036390">
    <property type="entry name" value="WH_DNA-bd_sf"/>
</dbReference>
<keyword evidence="1" id="KW-1133">Transmembrane helix</keyword>
<evidence type="ECO:0000313" key="2">
    <source>
        <dbReference type="EMBL" id="HEM68134.1"/>
    </source>
</evidence>
<evidence type="ECO:0000256" key="1">
    <source>
        <dbReference type="SAM" id="Phobius"/>
    </source>
</evidence>
<evidence type="ECO:0008006" key="3">
    <source>
        <dbReference type="Google" id="ProtNLM"/>
    </source>
</evidence>